<reference evidence="4" key="1">
    <citation type="journal article" date="2021" name="Elife">
        <title>Highly contiguous assemblies of 101 drosophilid genomes.</title>
        <authorList>
            <person name="Kim B.Y."/>
            <person name="Wang J.R."/>
            <person name="Miller D.E."/>
            <person name="Barmina O."/>
            <person name="Delaney E."/>
            <person name="Thompson A."/>
            <person name="Comeault A.A."/>
            <person name="Peede D."/>
            <person name="D'Agostino E.R."/>
            <person name="Pelaez J."/>
            <person name="Aguilar J.M."/>
            <person name="Haji D."/>
            <person name="Matsunaga T."/>
            <person name="Armstrong E.E."/>
            <person name="Zych M."/>
            <person name="Ogawa Y."/>
            <person name="Stamenkovic-Radak M."/>
            <person name="Jelic M."/>
            <person name="Veselinovic M.S."/>
            <person name="Tanaskovic M."/>
            <person name="Eric P."/>
            <person name="Gao J.J."/>
            <person name="Katoh T.K."/>
            <person name="Toda M.J."/>
            <person name="Watabe H."/>
            <person name="Watada M."/>
            <person name="Davis J.S."/>
            <person name="Moyle L.C."/>
            <person name="Manoli G."/>
            <person name="Bertolini E."/>
            <person name="Kostal V."/>
            <person name="Hawley R.S."/>
            <person name="Takahashi A."/>
            <person name="Jones C.D."/>
            <person name="Price D.K."/>
            <person name="Whiteman N."/>
            <person name="Kopp A."/>
            <person name="Matute D.R."/>
            <person name="Petrov D.A."/>
        </authorList>
    </citation>
    <scope>NUCLEOTIDE SEQUENCE [LARGE SCALE GENOMIC DNA]</scope>
</reference>
<gene>
    <name evidence="5" type="primary">LOC108039812</name>
    <name evidence="3" type="synonym">108039812</name>
</gene>
<evidence type="ECO:0000313" key="5">
    <source>
        <dbReference type="RefSeq" id="XP_016972388.1"/>
    </source>
</evidence>
<dbReference type="GeneID" id="108039812"/>
<dbReference type="Pfam" id="PF22589">
    <property type="entry name" value="SPMIP1"/>
    <property type="match status" value="1"/>
</dbReference>
<proteinExistence type="predicted"/>
<dbReference type="PANTHER" id="PTHR35826:SF1">
    <property type="entry name" value="PROTEIN ATP6V1FNB-LIKE"/>
    <property type="match status" value="1"/>
</dbReference>
<evidence type="ECO:0000313" key="4">
    <source>
        <dbReference type="Proteomes" id="UP001652680"/>
    </source>
</evidence>
<dbReference type="AlphaFoldDB" id="A0A6P4EB63"/>
<dbReference type="Proteomes" id="UP001652680">
    <property type="component" value="Unassembled WGS sequence"/>
</dbReference>
<evidence type="ECO:0000259" key="2">
    <source>
        <dbReference type="Pfam" id="PF22589"/>
    </source>
</evidence>
<reference evidence="5" key="2">
    <citation type="submission" date="2025-04" db="UniProtKB">
        <authorList>
            <consortium name="RefSeq"/>
        </authorList>
    </citation>
    <scope>IDENTIFICATION</scope>
</reference>
<feature type="compositionally biased region" description="Low complexity" evidence="1">
    <location>
        <begin position="100"/>
        <end position="114"/>
    </location>
</feature>
<dbReference type="RefSeq" id="XP_016972388.1">
    <property type="nucleotide sequence ID" value="XM_017116899.1"/>
</dbReference>
<keyword evidence="4" id="KW-1185">Reference proteome</keyword>
<feature type="domain" description="Sperm microtubule inner protein 1 C-terminal" evidence="2">
    <location>
        <begin position="168"/>
        <end position="220"/>
    </location>
</feature>
<protein>
    <submittedName>
        <fullName evidence="5">Uncharacterized protein LOC108039812</fullName>
    </submittedName>
</protein>
<dbReference type="PANTHER" id="PTHR35826">
    <property type="entry name" value="PROTEIN ATP6V1FNB-LIKE"/>
    <property type="match status" value="1"/>
</dbReference>
<accession>A0A6P4EB63</accession>
<evidence type="ECO:0000313" key="3">
    <source>
        <dbReference type="EnsemblMetazoa" id="XP_016972388.1"/>
    </source>
</evidence>
<evidence type="ECO:0000256" key="1">
    <source>
        <dbReference type="SAM" id="MobiDB-lite"/>
    </source>
</evidence>
<feature type="region of interest" description="Disordered" evidence="1">
    <location>
        <begin position="44"/>
        <end position="69"/>
    </location>
</feature>
<feature type="compositionally biased region" description="Basic and acidic residues" evidence="1">
    <location>
        <begin position="57"/>
        <end position="69"/>
    </location>
</feature>
<feature type="region of interest" description="Disordered" evidence="1">
    <location>
        <begin position="94"/>
        <end position="116"/>
    </location>
</feature>
<organism evidence="5">
    <name type="scientific">Drosophila rhopaloa</name>
    <name type="common">Fruit fly</name>
    <dbReference type="NCBI Taxonomy" id="1041015"/>
    <lineage>
        <taxon>Eukaryota</taxon>
        <taxon>Metazoa</taxon>
        <taxon>Ecdysozoa</taxon>
        <taxon>Arthropoda</taxon>
        <taxon>Hexapoda</taxon>
        <taxon>Insecta</taxon>
        <taxon>Pterygota</taxon>
        <taxon>Neoptera</taxon>
        <taxon>Endopterygota</taxon>
        <taxon>Diptera</taxon>
        <taxon>Brachycera</taxon>
        <taxon>Muscomorpha</taxon>
        <taxon>Ephydroidea</taxon>
        <taxon>Drosophilidae</taxon>
        <taxon>Drosophila</taxon>
        <taxon>Sophophora</taxon>
    </lineage>
</organism>
<dbReference type="InterPro" id="IPR054323">
    <property type="entry name" value="SPMIP1_C"/>
</dbReference>
<dbReference type="EnsemblMetazoa" id="XM_017116899.2">
    <property type="protein sequence ID" value="XP_016972388.1"/>
    <property type="gene ID" value="LOC108039812"/>
</dbReference>
<sequence>MKRICSGKSSNLRPSNTLKFVEPAKSTSALRSLFHLEKRQNVAKTASASSHLSAPKVSEKTPEKALSEKIKSNPCRSLKLAVVEPHISGKVVKKIRSRTNEGSTPTTGSSGKSGIARSTATIKSQTFYIPLRSSNGVTSRIYRPAGSGVFHYHLSDLEEAGFGRSLVFPMKSVPAAELQLLRNGQRINYLERRYERSPDDKYNYPEATSWRYGWFHRESDLFQKRVPRRD</sequence>
<dbReference type="OrthoDB" id="410807at2759"/>
<reference evidence="3" key="3">
    <citation type="submission" date="2025-05" db="UniProtKB">
        <authorList>
            <consortium name="EnsemblMetazoa"/>
        </authorList>
    </citation>
    <scope>IDENTIFICATION</scope>
</reference>
<name>A0A6P4EB63_DRORH</name>